<proteinExistence type="predicted"/>
<evidence type="ECO:0000313" key="1">
    <source>
        <dbReference type="EMBL" id="MDX8152661.1"/>
    </source>
</evidence>
<dbReference type="EMBL" id="JAXAVX010000007">
    <property type="protein sequence ID" value="MDX8152661.1"/>
    <property type="molecule type" value="Genomic_DNA"/>
</dbReference>
<sequence>MLAVGLDLGYYAQFPGDATHAPSGARGPIVRLLGLGPVGG</sequence>
<dbReference type="Proteomes" id="UP001277761">
    <property type="component" value="Unassembled WGS sequence"/>
</dbReference>
<gene>
    <name evidence="1" type="ORF">SK069_13730</name>
</gene>
<accession>A0ABU4VLC9</accession>
<name>A0ABU4VLC9_9ACTN</name>
<keyword evidence="2" id="KW-1185">Reference proteome</keyword>
<reference evidence="1 2" key="1">
    <citation type="submission" date="2023-11" db="EMBL/GenBank/DDBJ databases">
        <authorList>
            <person name="Xu M."/>
            <person name="Jiang T."/>
        </authorList>
    </citation>
    <scope>NUCLEOTIDE SEQUENCE [LARGE SCALE GENOMIC DNA]</scope>
    <source>
        <strain evidence="1 2">SD</strain>
    </source>
</reference>
<protein>
    <submittedName>
        <fullName evidence="1">Uncharacterized protein</fullName>
    </submittedName>
</protein>
<dbReference type="RefSeq" id="WP_319954817.1">
    <property type="nucleotide sequence ID" value="NZ_JAXAVX010000007.1"/>
</dbReference>
<comment type="caution">
    <text evidence="1">The sequence shown here is derived from an EMBL/GenBank/DDBJ whole genome shotgun (WGS) entry which is preliminary data.</text>
</comment>
<organism evidence="1 2">
    <name type="scientific">Patulibacter brassicae</name>
    <dbReference type="NCBI Taxonomy" id="1705717"/>
    <lineage>
        <taxon>Bacteria</taxon>
        <taxon>Bacillati</taxon>
        <taxon>Actinomycetota</taxon>
        <taxon>Thermoleophilia</taxon>
        <taxon>Solirubrobacterales</taxon>
        <taxon>Patulibacteraceae</taxon>
        <taxon>Patulibacter</taxon>
    </lineage>
</organism>
<evidence type="ECO:0000313" key="2">
    <source>
        <dbReference type="Proteomes" id="UP001277761"/>
    </source>
</evidence>